<feature type="domain" description="Primase C-terminal 2" evidence="2">
    <location>
        <begin position="342"/>
        <end position="406"/>
    </location>
</feature>
<evidence type="ECO:0000313" key="4">
    <source>
        <dbReference type="Proteomes" id="UP000245293"/>
    </source>
</evidence>
<organism evidence="3 4">
    <name type="scientific">Salibaculum griseiflavum</name>
    <dbReference type="NCBI Taxonomy" id="1914409"/>
    <lineage>
        <taxon>Bacteria</taxon>
        <taxon>Pseudomonadati</taxon>
        <taxon>Pseudomonadota</taxon>
        <taxon>Alphaproteobacteria</taxon>
        <taxon>Rhodobacterales</taxon>
        <taxon>Roseobacteraceae</taxon>
        <taxon>Salibaculum</taxon>
    </lineage>
</organism>
<sequence>MSNEINNMPHQHMQSHLAETDNIIAFPEDDSSAWLKVGQGAVKSNLVPESLTTNLKAWLALGFADKMQTAIVSALAAPEVAEKVLASIKPLFRPGDVVQLTALDPEDGPPHILCADPFTEVGHGELIAFIQAHNGRRNLYFGVNPRSSELAGTNQAAQAKDVVRRRSAFVDIDMKDAPDSDVDWTRTRAELENLGPILFVETGNGFHVHYAVEEVAGEVLEASVAPLAGAMAALGSDNVSDLPRIARLPYTVNLPTKSKRARGAIPILARPVQQSEPLSNAPHSVVEISDALRDVAHRLALPGRKSGGAAGVDRTGTKIGWAAPSADLLRLAMQEMPNDGPFDDRGDWCSLAYAVKGAARVGEMEAEGREIWLEWCDKWIGAVDPAADEKMWDSIKQPSTGWGTLMGMLEQHNPAGRKRVKEAEAKSAFPPIPSAFQLQPIQPFQISNLPPRRWLYGRAYFAGNVSVLVAPGGTGKSALAMTEAVAMASGKTLIGGDTPHHALRVWYHNAEDDKNEQLRRVAATMEHHGITHLDLGRRLILTSGRDLPLKLASDGRDGITINQEALESLIAEVEKVGIEVLILDPLGAMHTLPENSNEAANLLMGALREIAERTGVAICLVHHASKAAARDMDAAGAGAARGASALVDGARVVRQLRPATVNDAKTLGIPTGERRFYIRVDNGKANLAPIDDARWLHLASVNLRNGTQDYPKGDDVQTVERWVPPSPRGNVTHQEALQIHNAVAAAPATQRRARAAAQGWIGYLIAEELGLELGLHGIKVEQREADHIQNRREVSAVIDKGLQEGWLCETKEKGPDRKDAPHIAAGEDPVPGDVLDAADDE</sequence>
<evidence type="ECO:0000259" key="2">
    <source>
        <dbReference type="Pfam" id="PF08707"/>
    </source>
</evidence>
<dbReference type="RefSeq" id="WP_109386966.1">
    <property type="nucleotide sequence ID" value="NZ_QETF01000003.1"/>
</dbReference>
<name>A0A2V1P814_9RHOB</name>
<dbReference type="InterPro" id="IPR027417">
    <property type="entry name" value="P-loop_NTPase"/>
</dbReference>
<dbReference type="Gene3D" id="3.40.50.300">
    <property type="entry name" value="P-loop containing nucleotide triphosphate hydrolases"/>
    <property type="match status" value="1"/>
</dbReference>
<protein>
    <recommendedName>
        <fullName evidence="2">Primase C-terminal 2 domain-containing protein</fullName>
    </recommendedName>
</protein>
<dbReference type="OrthoDB" id="1496333at2"/>
<reference evidence="4" key="1">
    <citation type="submission" date="2018-05" db="EMBL/GenBank/DDBJ databases">
        <authorList>
            <person name="Du Z."/>
            <person name="Wang X."/>
        </authorList>
    </citation>
    <scope>NUCLEOTIDE SEQUENCE [LARGE SCALE GENOMIC DNA]</scope>
    <source>
        <strain evidence="4">WDS4C29</strain>
    </source>
</reference>
<dbReference type="Pfam" id="PF08707">
    <property type="entry name" value="PriCT_2"/>
    <property type="match status" value="1"/>
</dbReference>
<comment type="caution">
    <text evidence="3">The sequence shown here is derived from an EMBL/GenBank/DDBJ whole genome shotgun (WGS) entry which is preliminary data.</text>
</comment>
<keyword evidence="4" id="KW-1185">Reference proteome</keyword>
<dbReference type="AlphaFoldDB" id="A0A2V1P814"/>
<dbReference type="EMBL" id="QETF01000003">
    <property type="protein sequence ID" value="PWG17948.1"/>
    <property type="molecule type" value="Genomic_DNA"/>
</dbReference>
<feature type="compositionally biased region" description="Basic and acidic residues" evidence="1">
    <location>
        <begin position="809"/>
        <end position="821"/>
    </location>
</feature>
<feature type="region of interest" description="Disordered" evidence="1">
    <location>
        <begin position="808"/>
        <end position="841"/>
    </location>
</feature>
<accession>A0A2V1P814</accession>
<proteinExistence type="predicted"/>
<evidence type="ECO:0000256" key="1">
    <source>
        <dbReference type="SAM" id="MobiDB-lite"/>
    </source>
</evidence>
<evidence type="ECO:0000313" key="3">
    <source>
        <dbReference type="EMBL" id="PWG17948.1"/>
    </source>
</evidence>
<dbReference type="Pfam" id="PF13481">
    <property type="entry name" value="AAA_25"/>
    <property type="match status" value="1"/>
</dbReference>
<gene>
    <name evidence="3" type="ORF">DFK10_04375</name>
</gene>
<dbReference type="Proteomes" id="UP000245293">
    <property type="component" value="Unassembled WGS sequence"/>
</dbReference>
<dbReference type="SUPFAM" id="SSF52540">
    <property type="entry name" value="P-loop containing nucleoside triphosphate hydrolases"/>
    <property type="match status" value="1"/>
</dbReference>
<dbReference type="InterPro" id="IPR014819">
    <property type="entry name" value="PriCT_2"/>
</dbReference>
<dbReference type="GO" id="GO:0016817">
    <property type="term" value="F:hydrolase activity, acting on acid anhydrides"/>
    <property type="evidence" value="ECO:0007669"/>
    <property type="project" value="InterPro"/>
</dbReference>